<feature type="compositionally biased region" description="Basic and acidic residues" evidence="1">
    <location>
        <begin position="131"/>
        <end position="142"/>
    </location>
</feature>
<dbReference type="OrthoDB" id="1002194at2759"/>
<dbReference type="PANTHER" id="PTHR31973:SF187">
    <property type="entry name" value="MUTATOR TRANSPOSASE MUDRA PROTEIN"/>
    <property type="match status" value="1"/>
</dbReference>
<gene>
    <name evidence="2" type="ORF">CXB51_003535</name>
</gene>
<protein>
    <submittedName>
        <fullName evidence="2">Uncharacterized protein</fullName>
    </submittedName>
</protein>
<keyword evidence="3" id="KW-1185">Reference proteome</keyword>
<feature type="compositionally biased region" description="Basic and acidic residues" evidence="1">
    <location>
        <begin position="189"/>
        <end position="200"/>
    </location>
</feature>
<accession>A0A8J6D7H5</accession>
<dbReference type="EMBL" id="JAHUZN010000002">
    <property type="protein sequence ID" value="KAG8501352.1"/>
    <property type="molecule type" value="Genomic_DNA"/>
</dbReference>
<evidence type="ECO:0000313" key="3">
    <source>
        <dbReference type="Proteomes" id="UP000701853"/>
    </source>
</evidence>
<evidence type="ECO:0000313" key="2">
    <source>
        <dbReference type="EMBL" id="KAG8501352.1"/>
    </source>
</evidence>
<dbReference type="AlphaFoldDB" id="A0A8J6D7H5"/>
<feature type="compositionally biased region" description="Gly residues" evidence="1">
    <location>
        <begin position="147"/>
        <end position="159"/>
    </location>
</feature>
<reference evidence="2 3" key="1">
    <citation type="journal article" date="2021" name="bioRxiv">
        <title>The Gossypium anomalum genome as a resource for cotton improvement and evolutionary analysis of hybrid incompatibility.</title>
        <authorList>
            <person name="Grover C.E."/>
            <person name="Yuan D."/>
            <person name="Arick M.A."/>
            <person name="Miller E.R."/>
            <person name="Hu G."/>
            <person name="Peterson D.G."/>
            <person name="Wendel J.F."/>
            <person name="Udall J.A."/>
        </authorList>
    </citation>
    <scope>NUCLEOTIDE SEQUENCE [LARGE SCALE GENOMIC DNA]</scope>
    <source>
        <strain evidence="2">JFW-Udall</strain>
        <tissue evidence="2">Leaf</tissue>
    </source>
</reference>
<feature type="compositionally biased region" description="Basic and acidic residues" evidence="1">
    <location>
        <begin position="245"/>
        <end position="265"/>
    </location>
</feature>
<dbReference type="Proteomes" id="UP000701853">
    <property type="component" value="Chromosome 2"/>
</dbReference>
<feature type="region of interest" description="Disordered" evidence="1">
    <location>
        <begin position="245"/>
        <end position="280"/>
    </location>
</feature>
<sequence>MPVEEEYYINLHVRGKFVHDPHVRYLGGEMVKLTEDPNTISKNLQDNLRVVWNDSSIIDMINYWVKHKEIDLYVEYEIETVVFIDVESLLAVACLQFGGNGNEGGEDGEVIDSKCSESEGEGGEVVGNKSGEGEGGGRREDGEVAGSKGGKGVEGQGIEKGGEVAKGLGREGNDVTVSEGGESDGSGEEGVRDKSDSNSEDKNAYLMKVMYLSNGDDDGEFQEAGQKVKEVEGKTSGKNKETILDETKSERSGEQFEPKFPKEVDGEGLNDSVEDDDNTDVCKRRSRFPTYNPNSASRHFCIEMLFKDGEQFKSAIRKYSMCCRRELKIIMNEPNRDNVNELRLKNLGSTIKMAVNRGTPESLPHFKSLFVADLGMKDGFGYTIISDQQKGLEIAINDILPRVDHRNYARHILSNWSSTKKAKTFEFAFWKVVKSTTEREWEQNKEDLYKLDECVANELFSKNSKA</sequence>
<comment type="caution">
    <text evidence="2">The sequence shown here is derived from an EMBL/GenBank/DDBJ whole genome shotgun (WGS) entry which is preliminary data.</text>
</comment>
<proteinExistence type="predicted"/>
<feature type="compositionally biased region" description="Basic and acidic residues" evidence="1">
    <location>
        <begin position="160"/>
        <end position="173"/>
    </location>
</feature>
<evidence type="ECO:0000256" key="1">
    <source>
        <dbReference type="SAM" id="MobiDB-lite"/>
    </source>
</evidence>
<name>A0A8J6D7H5_9ROSI</name>
<feature type="region of interest" description="Disordered" evidence="1">
    <location>
        <begin position="103"/>
        <end position="200"/>
    </location>
</feature>
<dbReference type="PANTHER" id="PTHR31973">
    <property type="entry name" value="POLYPROTEIN, PUTATIVE-RELATED"/>
    <property type="match status" value="1"/>
</dbReference>
<feature type="compositionally biased region" description="Acidic residues" evidence="1">
    <location>
        <begin position="266"/>
        <end position="279"/>
    </location>
</feature>
<organism evidence="2 3">
    <name type="scientific">Gossypium anomalum</name>
    <dbReference type="NCBI Taxonomy" id="47600"/>
    <lineage>
        <taxon>Eukaryota</taxon>
        <taxon>Viridiplantae</taxon>
        <taxon>Streptophyta</taxon>
        <taxon>Embryophyta</taxon>
        <taxon>Tracheophyta</taxon>
        <taxon>Spermatophyta</taxon>
        <taxon>Magnoliopsida</taxon>
        <taxon>eudicotyledons</taxon>
        <taxon>Gunneridae</taxon>
        <taxon>Pentapetalae</taxon>
        <taxon>rosids</taxon>
        <taxon>malvids</taxon>
        <taxon>Malvales</taxon>
        <taxon>Malvaceae</taxon>
        <taxon>Malvoideae</taxon>
        <taxon>Gossypium</taxon>
    </lineage>
</organism>